<feature type="transmembrane region" description="Helical" evidence="5">
    <location>
        <begin position="367"/>
        <end position="383"/>
    </location>
</feature>
<organism evidence="6 7">
    <name type="scientific">Tetranychus urticae</name>
    <name type="common">Two-spotted spider mite</name>
    <dbReference type="NCBI Taxonomy" id="32264"/>
    <lineage>
        <taxon>Eukaryota</taxon>
        <taxon>Metazoa</taxon>
        <taxon>Ecdysozoa</taxon>
        <taxon>Arthropoda</taxon>
        <taxon>Chelicerata</taxon>
        <taxon>Arachnida</taxon>
        <taxon>Acari</taxon>
        <taxon>Acariformes</taxon>
        <taxon>Trombidiformes</taxon>
        <taxon>Prostigmata</taxon>
        <taxon>Eleutherengona</taxon>
        <taxon>Raphignathae</taxon>
        <taxon>Tetranychoidea</taxon>
        <taxon>Tetranychidae</taxon>
        <taxon>Tetranychus</taxon>
    </lineage>
</organism>
<feature type="transmembrane region" description="Helical" evidence="5">
    <location>
        <begin position="212"/>
        <end position="233"/>
    </location>
</feature>
<feature type="transmembrane region" description="Helical" evidence="5">
    <location>
        <begin position="111"/>
        <end position="135"/>
    </location>
</feature>
<evidence type="ECO:0000313" key="6">
    <source>
        <dbReference type="EnsemblMetazoa" id="tetur08g00470.1"/>
    </source>
</evidence>
<accession>T1KAI1</accession>
<feature type="transmembrane region" description="Helical" evidence="5">
    <location>
        <begin position="21"/>
        <end position="39"/>
    </location>
</feature>
<name>T1KAI1_TETUR</name>
<dbReference type="InterPro" id="IPR036259">
    <property type="entry name" value="MFS_trans_sf"/>
</dbReference>
<feature type="transmembrane region" description="Helical" evidence="5">
    <location>
        <begin position="389"/>
        <end position="410"/>
    </location>
</feature>
<keyword evidence="2 5" id="KW-0812">Transmembrane</keyword>
<dbReference type="OMA" id="RARIWHS"/>
<feature type="transmembrane region" description="Helical" evidence="5">
    <location>
        <begin position="422"/>
        <end position="449"/>
    </location>
</feature>
<evidence type="ECO:0000256" key="5">
    <source>
        <dbReference type="SAM" id="Phobius"/>
    </source>
</evidence>
<dbReference type="HOGENOM" id="CLU_028365_0_0_1"/>
<dbReference type="eggNOG" id="KOG2816">
    <property type="taxonomic scope" value="Eukaryota"/>
</dbReference>
<dbReference type="KEGG" id="tut:107362612"/>
<feature type="transmembrane region" description="Helical" evidence="5">
    <location>
        <begin position="147"/>
        <end position="166"/>
    </location>
</feature>
<feature type="transmembrane region" description="Helical" evidence="5">
    <location>
        <begin position="336"/>
        <end position="355"/>
    </location>
</feature>
<dbReference type="EnsemblMetazoa" id="tetur08g00470.1">
    <property type="protein sequence ID" value="tetur08g00470.1"/>
    <property type="gene ID" value="tetur08g00470"/>
</dbReference>
<dbReference type="GO" id="GO:0016020">
    <property type="term" value="C:membrane"/>
    <property type="evidence" value="ECO:0007669"/>
    <property type="project" value="UniProtKB-SubCell"/>
</dbReference>
<reference evidence="7" key="1">
    <citation type="submission" date="2011-08" db="EMBL/GenBank/DDBJ databases">
        <authorList>
            <person name="Rombauts S."/>
        </authorList>
    </citation>
    <scope>NUCLEOTIDE SEQUENCE</scope>
    <source>
        <strain evidence="7">London</strain>
    </source>
</reference>
<dbReference type="PANTHER" id="PTHR23507">
    <property type="entry name" value="ZGC:174356"/>
    <property type="match status" value="1"/>
</dbReference>
<dbReference type="OrthoDB" id="6506707at2759"/>
<evidence type="ECO:0008006" key="8">
    <source>
        <dbReference type="Google" id="ProtNLM"/>
    </source>
</evidence>
<feature type="transmembrane region" description="Helical" evidence="5">
    <location>
        <begin position="82"/>
        <end position="99"/>
    </location>
</feature>
<comment type="subcellular location">
    <subcellularLocation>
        <location evidence="1">Membrane</location>
        <topology evidence="1">Multi-pass membrane protein</topology>
    </subcellularLocation>
</comment>
<keyword evidence="4 5" id="KW-0472">Membrane</keyword>
<evidence type="ECO:0000256" key="4">
    <source>
        <dbReference type="ARBA" id="ARBA00023136"/>
    </source>
</evidence>
<keyword evidence="3 5" id="KW-1133">Transmembrane helix</keyword>
<dbReference type="Gene3D" id="1.20.1250.20">
    <property type="entry name" value="MFS general substrate transporter like domains"/>
    <property type="match status" value="1"/>
</dbReference>
<dbReference type="PANTHER" id="PTHR23507:SF1">
    <property type="entry name" value="FI18259P1-RELATED"/>
    <property type="match status" value="1"/>
</dbReference>
<dbReference type="GO" id="GO:0022857">
    <property type="term" value="F:transmembrane transporter activity"/>
    <property type="evidence" value="ECO:0007669"/>
    <property type="project" value="InterPro"/>
</dbReference>
<dbReference type="EMBL" id="CAEY01001939">
    <property type="status" value="NOT_ANNOTATED_CDS"/>
    <property type="molecule type" value="Genomic_DNA"/>
</dbReference>
<evidence type="ECO:0000256" key="1">
    <source>
        <dbReference type="ARBA" id="ARBA00004141"/>
    </source>
</evidence>
<feature type="transmembrane region" description="Helical" evidence="5">
    <location>
        <begin position="455"/>
        <end position="474"/>
    </location>
</feature>
<dbReference type="InterPro" id="IPR011701">
    <property type="entry name" value="MFS"/>
</dbReference>
<dbReference type="Proteomes" id="UP000015104">
    <property type="component" value="Unassembled WGS sequence"/>
</dbReference>
<evidence type="ECO:0000256" key="2">
    <source>
        <dbReference type="ARBA" id="ARBA00022692"/>
    </source>
</evidence>
<feature type="transmembrane region" description="Helical" evidence="5">
    <location>
        <begin position="297"/>
        <end position="316"/>
    </location>
</feature>
<proteinExistence type="predicted"/>
<gene>
    <name evidence="6" type="primary">107362612</name>
</gene>
<sequence length="501" mass="56807">MGLSKKERLDLLKSLRVDLFLTFYNLSVIICGLSLNQLVEDKICFNQLKLDSTTCLNIENVNGTREADKDYIISTAATFKNYQTLISTLPTVVLIFFIGHWIDNHPKQLKYILAVPAIGGTIISFILIFICFKFQIDYRFLLLTDVVRGLTGGSVVVFTGIYTYITQRTPSRLRTLRFAILELFKFIPNPISTYLGGLILNSKPWIADQPRNYIGVFFLSASFSIVGTIWILLSLNDSDQARKLLDLNGRNDDRSKSNNEVEEKPAETASKIFDLENVKNMIQTCIKKRENGFRARIWHSILALTFTLLCMSETVIEFPFAQKVYHWDSAYYSRISPIFMILTAAASSFAIPVLIRRFSITDTKMCLLGFVSLFLSLAVRGLWLSPNGYYVSSFAGILSGLLQISIRAFLARMIKSDEIAQIYSLLSAIEAFAPLLSSLFYTTIFHATISFNPGLVYLIACAFLIYPFCIIVWLDFTKSVWYNANEEVNIPQTTVYNTIES</sequence>
<keyword evidence="7" id="KW-1185">Reference proteome</keyword>
<dbReference type="SUPFAM" id="SSF103473">
    <property type="entry name" value="MFS general substrate transporter"/>
    <property type="match status" value="1"/>
</dbReference>
<reference evidence="6" key="2">
    <citation type="submission" date="2015-06" db="UniProtKB">
        <authorList>
            <consortium name="EnsemblMetazoa"/>
        </authorList>
    </citation>
    <scope>IDENTIFICATION</scope>
</reference>
<dbReference type="AlphaFoldDB" id="T1KAI1"/>
<evidence type="ECO:0000313" key="7">
    <source>
        <dbReference type="Proteomes" id="UP000015104"/>
    </source>
</evidence>
<protein>
    <recommendedName>
        <fullName evidence="8">Major facilitator superfamily (MFS) profile domain-containing protein</fullName>
    </recommendedName>
</protein>
<dbReference type="Pfam" id="PF07690">
    <property type="entry name" value="MFS_1"/>
    <property type="match status" value="1"/>
</dbReference>
<evidence type="ECO:0000256" key="3">
    <source>
        <dbReference type="ARBA" id="ARBA00022989"/>
    </source>
</evidence>